<protein>
    <recommendedName>
        <fullName evidence="7">Sec-independent protein translocase protein TatC</fullName>
    </recommendedName>
</protein>
<keyword evidence="4 7" id="KW-1133">Transmembrane helix</keyword>
<evidence type="ECO:0000256" key="6">
    <source>
        <dbReference type="ARBA" id="ARBA00023136"/>
    </source>
</evidence>
<keyword evidence="7" id="KW-0813">Transport</keyword>
<evidence type="ECO:0000256" key="3">
    <source>
        <dbReference type="ARBA" id="ARBA00022927"/>
    </source>
</evidence>
<dbReference type="PANTHER" id="PTHR30371:SF0">
    <property type="entry name" value="SEC-INDEPENDENT PROTEIN TRANSLOCASE PROTEIN TATC, CHLOROPLASTIC-RELATED"/>
    <property type="match status" value="1"/>
</dbReference>
<dbReference type="GO" id="GO:0009977">
    <property type="term" value="F:proton motive force dependent protein transmembrane transporter activity"/>
    <property type="evidence" value="ECO:0007669"/>
    <property type="project" value="TreeGrafter"/>
</dbReference>
<comment type="subunit">
    <text evidence="7">The Tat system comprises two distinct complexes: a TatABC complex, containing multiple copies of TatA, TatB and TatC subunits, and a separate TatA complex, containing only TatA subunits. Substrates initially bind to the TatABC complex, which probably triggers association of the separate TatA complex to form the active translocon.</text>
</comment>
<dbReference type="RefSeq" id="WP_102597640.1">
    <property type="nucleotide sequence ID" value="NZ_JBQDJG010000001.1"/>
</dbReference>
<evidence type="ECO:0000256" key="5">
    <source>
        <dbReference type="ARBA" id="ARBA00023010"/>
    </source>
</evidence>
<dbReference type="HAMAP" id="MF_00902">
    <property type="entry name" value="TatC"/>
    <property type="match status" value="1"/>
</dbReference>
<keyword evidence="5 7" id="KW-0811">Translocation</keyword>
<dbReference type="Pfam" id="PF00902">
    <property type="entry name" value="TatC"/>
    <property type="match status" value="1"/>
</dbReference>
<feature type="transmembrane region" description="Helical" evidence="7">
    <location>
        <begin position="205"/>
        <end position="222"/>
    </location>
</feature>
<dbReference type="GO" id="GO:0065002">
    <property type="term" value="P:intracellular protein transmembrane transport"/>
    <property type="evidence" value="ECO:0007669"/>
    <property type="project" value="TreeGrafter"/>
</dbReference>
<sequence length="289" mass="31489">MATNKDKTPRSKKKRVKDAEGRMALKEHLIEARNRLFKSLIALTLGTIAGFFVYDWLLALLIVPVKAAGGSVVFTAVMSPFDIMIKVALFVGLIVSSPVWLYQLWAFIVPGLKKNERRMSYSFVAAAVPLFVGGVAMAYFVLPFALEFFISLSPENSDNLLNISEYLPFIIRLLLAFGLAMLVPVLMVGLNLVGILPAKLILKNWRITVFLIALVAAMAAPGGDAITMFALAGPLFLTFAAATLICHFNDKKRAKKLAAQEAENERLATGGVATDIDAPSTIDEPESQL</sequence>
<dbReference type="Proteomes" id="UP000235739">
    <property type="component" value="Unassembled WGS sequence"/>
</dbReference>
<feature type="transmembrane region" description="Helical" evidence="7">
    <location>
        <begin position="83"/>
        <end position="109"/>
    </location>
</feature>
<dbReference type="InterPro" id="IPR002033">
    <property type="entry name" value="TatC"/>
</dbReference>
<feature type="transmembrane region" description="Helical" evidence="7">
    <location>
        <begin position="40"/>
        <end position="63"/>
    </location>
</feature>
<name>A0A2N7S471_9MICC</name>
<reference evidence="9 10" key="1">
    <citation type="journal article" date="2017" name="Elife">
        <title>Extensive horizontal gene transfer in cheese-associated bacteria.</title>
        <authorList>
            <person name="Bonham K.S."/>
            <person name="Wolfe B.E."/>
            <person name="Dutton R.J."/>
        </authorList>
    </citation>
    <scope>NUCLEOTIDE SEQUENCE [LARGE SCALE GENOMIC DNA]</scope>
    <source>
        <strain evidence="9 10">JB182</strain>
    </source>
</reference>
<organism evidence="9 10">
    <name type="scientific">Glutamicibacter arilaitensis</name>
    <dbReference type="NCBI Taxonomy" id="256701"/>
    <lineage>
        <taxon>Bacteria</taxon>
        <taxon>Bacillati</taxon>
        <taxon>Actinomycetota</taxon>
        <taxon>Actinomycetes</taxon>
        <taxon>Micrococcales</taxon>
        <taxon>Micrococcaceae</taxon>
        <taxon>Glutamicibacter</taxon>
    </lineage>
</organism>
<evidence type="ECO:0000256" key="4">
    <source>
        <dbReference type="ARBA" id="ARBA00022989"/>
    </source>
</evidence>
<comment type="similarity">
    <text evidence="7">Belongs to the TatC family.</text>
</comment>
<comment type="subcellular location">
    <subcellularLocation>
        <location evidence="7">Cell membrane</location>
        <topology evidence="7">Multi-pass membrane protein</topology>
    </subcellularLocation>
    <subcellularLocation>
        <location evidence="1">Membrane</location>
        <topology evidence="1">Multi-pass membrane protein</topology>
    </subcellularLocation>
</comment>
<keyword evidence="7" id="KW-1003">Cell membrane</keyword>
<feature type="transmembrane region" description="Helical" evidence="7">
    <location>
        <begin position="166"/>
        <end position="193"/>
    </location>
</feature>
<evidence type="ECO:0000313" key="9">
    <source>
        <dbReference type="EMBL" id="PMQ20948.1"/>
    </source>
</evidence>
<accession>A0A2N7S471</accession>
<dbReference type="NCBIfam" id="TIGR00945">
    <property type="entry name" value="tatC"/>
    <property type="match status" value="1"/>
</dbReference>
<feature type="transmembrane region" description="Helical" evidence="7">
    <location>
        <begin position="121"/>
        <end position="146"/>
    </location>
</feature>
<dbReference type="GO" id="GO:0043953">
    <property type="term" value="P:protein transport by the Tat complex"/>
    <property type="evidence" value="ECO:0007669"/>
    <property type="project" value="UniProtKB-UniRule"/>
</dbReference>
<evidence type="ECO:0000256" key="8">
    <source>
        <dbReference type="SAM" id="MobiDB-lite"/>
    </source>
</evidence>
<feature type="region of interest" description="Disordered" evidence="8">
    <location>
        <begin position="269"/>
        <end position="289"/>
    </location>
</feature>
<comment type="function">
    <text evidence="7">Part of the twin-arginine translocation (Tat) system that transports large folded proteins containing a characteristic twin-arginine motif in their signal peptide across membranes. Together with TatB, TatC is part of a receptor directly interacting with Tat signal peptides.</text>
</comment>
<dbReference type="GO" id="GO:0033281">
    <property type="term" value="C:TAT protein transport complex"/>
    <property type="evidence" value="ECO:0007669"/>
    <property type="project" value="UniProtKB-UniRule"/>
</dbReference>
<evidence type="ECO:0000256" key="7">
    <source>
        <dbReference type="HAMAP-Rule" id="MF_00902"/>
    </source>
</evidence>
<dbReference type="PANTHER" id="PTHR30371">
    <property type="entry name" value="SEC-INDEPENDENT PROTEIN TRANSLOCASE PROTEIN TATC"/>
    <property type="match status" value="1"/>
</dbReference>
<dbReference type="AlphaFoldDB" id="A0A2N7S471"/>
<comment type="caution">
    <text evidence="9">The sequence shown here is derived from an EMBL/GenBank/DDBJ whole genome shotgun (WGS) entry which is preliminary data.</text>
</comment>
<gene>
    <name evidence="7 9" type="primary">tatC</name>
    <name evidence="9" type="ORF">CIK84_05010</name>
</gene>
<evidence type="ECO:0000256" key="2">
    <source>
        <dbReference type="ARBA" id="ARBA00022692"/>
    </source>
</evidence>
<dbReference type="EMBL" id="PNQX01000001">
    <property type="protein sequence ID" value="PMQ20948.1"/>
    <property type="molecule type" value="Genomic_DNA"/>
</dbReference>
<keyword evidence="3 7" id="KW-0653">Protein transport</keyword>
<evidence type="ECO:0000313" key="10">
    <source>
        <dbReference type="Proteomes" id="UP000235739"/>
    </source>
</evidence>
<evidence type="ECO:0000256" key="1">
    <source>
        <dbReference type="ARBA" id="ARBA00004141"/>
    </source>
</evidence>
<feature type="transmembrane region" description="Helical" evidence="7">
    <location>
        <begin position="228"/>
        <end position="248"/>
    </location>
</feature>
<dbReference type="PRINTS" id="PR01840">
    <property type="entry name" value="TATCFAMILY"/>
</dbReference>
<proteinExistence type="inferred from homology"/>
<keyword evidence="6 7" id="KW-0472">Membrane</keyword>
<keyword evidence="2 7" id="KW-0812">Transmembrane</keyword>